<proteinExistence type="predicted"/>
<dbReference type="EMBL" id="SNWH01000037">
    <property type="protein sequence ID" value="TDN95928.1"/>
    <property type="molecule type" value="Genomic_DNA"/>
</dbReference>
<keyword evidence="2" id="KW-1185">Reference proteome</keyword>
<accession>A0A4V6PRM8</accession>
<organism evidence="1 2">
    <name type="scientific">Halomonas ventosae</name>
    <dbReference type="NCBI Taxonomy" id="229007"/>
    <lineage>
        <taxon>Bacteria</taxon>
        <taxon>Pseudomonadati</taxon>
        <taxon>Pseudomonadota</taxon>
        <taxon>Gammaproteobacteria</taxon>
        <taxon>Oceanospirillales</taxon>
        <taxon>Halomonadaceae</taxon>
        <taxon>Halomonas</taxon>
    </lineage>
</organism>
<dbReference type="OrthoDB" id="6173153at2"/>
<sequence>MLQSDQFDVNEAWVVFKLNDQPIHTDQDGDFNVFALIDAASCFILSSSPVLATSVEPSKLDSRRLLKQGKAHKKKRPKKLFVPSGQPAELLAAEAKRLGISVVYIPEDQLFAIIGEARKGFRERFG</sequence>
<evidence type="ECO:0000313" key="1">
    <source>
        <dbReference type="EMBL" id="TDN95928.1"/>
    </source>
</evidence>
<name>A0A4V6PRM8_9GAMM</name>
<protein>
    <submittedName>
        <fullName evidence="1">Uncharacterized protein</fullName>
    </submittedName>
</protein>
<gene>
    <name evidence="1" type="ORF">DFO68_1376</name>
</gene>
<dbReference type="Proteomes" id="UP000295150">
    <property type="component" value="Unassembled WGS sequence"/>
</dbReference>
<comment type="caution">
    <text evidence="1">The sequence shown here is derived from an EMBL/GenBank/DDBJ whole genome shotgun (WGS) entry which is preliminary data.</text>
</comment>
<evidence type="ECO:0000313" key="2">
    <source>
        <dbReference type="Proteomes" id="UP000295150"/>
    </source>
</evidence>
<reference evidence="1 2" key="1">
    <citation type="submission" date="2019-03" db="EMBL/GenBank/DDBJ databases">
        <title>Freshwater and sediment microbial communities from various areas in North America, analyzing microbe dynamics in response to fracking.</title>
        <authorList>
            <person name="Lamendella R."/>
        </authorList>
    </citation>
    <scope>NUCLEOTIDE SEQUENCE [LARGE SCALE GENOMIC DNA]</scope>
    <source>
        <strain evidence="1 2">1_TX</strain>
    </source>
</reference>
<dbReference type="AlphaFoldDB" id="A0A4V6PRM8"/>
<dbReference type="RefSeq" id="WP_133484413.1">
    <property type="nucleotide sequence ID" value="NZ_SNWH01000037.1"/>
</dbReference>